<dbReference type="GO" id="GO:0016020">
    <property type="term" value="C:membrane"/>
    <property type="evidence" value="ECO:0007669"/>
    <property type="project" value="InterPro"/>
</dbReference>
<reference evidence="5 6" key="1">
    <citation type="journal article" date="2018" name="Int. J. Syst. Evol. Microbiol.">
        <title>Epidermidibacterium keratini gen. nov., sp. nov., a member of the family Sporichthyaceae, isolated from keratin epidermis.</title>
        <authorList>
            <person name="Lee D.G."/>
            <person name="Trujillo M.E."/>
            <person name="Kang S."/>
            <person name="Nam J.J."/>
            <person name="Kim Y.J."/>
        </authorList>
    </citation>
    <scope>NUCLEOTIDE SEQUENCE [LARGE SCALE GENOMIC DNA]</scope>
    <source>
        <strain evidence="5 6">EPI-7</strain>
    </source>
</reference>
<proteinExistence type="inferred from homology"/>
<feature type="transmembrane region" description="Helical" evidence="3">
    <location>
        <begin position="68"/>
        <end position="86"/>
    </location>
</feature>
<dbReference type="InterPro" id="IPR052756">
    <property type="entry name" value="Alkyne_AA_exporter"/>
</dbReference>
<comment type="similarity">
    <text evidence="1">Belongs to the EamA transporter family.</text>
</comment>
<feature type="transmembrane region" description="Helical" evidence="3">
    <location>
        <begin position="39"/>
        <end position="56"/>
    </location>
</feature>
<dbReference type="InterPro" id="IPR000620">
    <property type="entry name" value="EamA_dom"/>
</dbReference>
<protein>
    <submittedName>
        <fullName evidence="5">EamA family transporter</fullName>
    </submittedName>
</protein>
<feature type="region of interest" description="Disordered" evidence="2">
    <location>
        <begin position="301"/>
        <end position="323"/>
    </location>
</feature>
<dbReference type="PANTHER" id="PTHR12715">
    <property type="entry name" value="TRANSPORTER, DRUG/METABOLITE EXPORTER FAMILY"/>
    <property type="match status" value="1"/>
</dbReference>
<feature type="compositionally biased region" description="Basic and acidic residues" evidence="2">
    <location>
        <begin position="311"/>
        <end position="323"/>
    </location>
</feature>
<dbReference type="FunCoup" id="A0A7L4YL61">
    <property type="interactions" value="160"/>
</dbReference>
<keyword evidence="3" id="KW-0812">Transmembrane</keyword>
<sequence>MRSSEPFRIAAAAATTVVLWASAFVVLRYGVQSYGPGELSLLRMLVGTAALTVFVVRRGIRIPPRRTWAGIAAMGIAWFGAYNVALNAAEREIDAGTAAMLVNLAPLLVVLGAGLFLGEGFPRALLIGAPLSFAGVVLIGLSSSSSHATLIGVLLAILAAVLYAGSTLIQKRLLGSVDGLTITWLAAIAGTVVLLPWAPSLVGQIAEAPAAATWGVVYLGVFPTAIAFATWAYVLTRVSAGRTSMTSYAVPAITIVLSWLFLAETPTALTLVGGAMCLLGVGISRVRPRRSRSVLAAVGEEVRGGSGGTGDGEHGGPRADLLR</sequence>
<dbReference type="InParanoid" id="A0A7L4YL61"/>
<dbReference type="KEGG" id="eke:EK0264_06805"/>
<evidence type="ECO:0000313" key="5">
    <source>
        <dbReference type="EMBL" id="QHC00015.1"/>
    </source>
</evidence>
<dbReference type="SUPFAM" id="SSF103481">
    <property type="entry name" value="Multidrug resistance efflux transporter EmrE"/>
    <property type="match status" value="2"/>
</dbReference>
<feature type="domain" description="EamA" evidence="4">
    <location>
        <begin position="151"/>
        <end position="283"/>
    </location>
</feature>
<feature type="transmembrane region" description="Helical" evidence="3">
    <location>
        <begin position="148"/>
        <end position="169"/>
    </location>
</feature>
<feature type="transmembrane region" description="Helical" evidence="3">
    <location>
        <begin position="181"/>
        <end position="199"/>
    </location>
</feature>
<feature type="transmembrane region" description="Helical" evidence="3">
    <location>
        <begin position="268"/>
        <end position="286"/>
    </location>
</feature>
<feature type="transmembrane region" description="Helical" evidence="3">
    <location>
        <begin position="124"/>
        <end position="142"/>
    </location>
</feature>
<evidence type="ECO:0000256" key="1">
    <source>
        <dbReference type="ARBA" id="ARBA00007362"/>
    </source>
</evidence>
<evidence type="ECO:0000256" key="2">
    <source>
        <dbReference type="SAM" id="MobiDB-lite"/>
    </source>
</evidence>
<feature type="domain" description="EamA" evidence="4">
    <location>
        <begin position="12"/>
        <end position="140"/>
    </location>
</feature>
<feature type="transmembrane region" description="Helical" evidence="3">
    <location>
        <begin position="211"/>
        <end position="233"/>
    </location>
</feature>
<keyword evidence="3" id="KW-1133">Transmembrane helix</keyword>
<keyword evidence="6" id="KW-1185">Reference proteome</keyword>
<dbReference type="EMBL" id="CP047156">
    <property type="protein sequence ID" value="QHC00015.1"/>
    <property type="molecule type" value="Genomic_DNA"/>
</dbReference>
<dbReference type="OrthoDB" id="3744378at2"/>
<dbReference type="Proteomes" id="UP000463857">
    <property type="component" value="Chromosome"/>
</dbReference>
<dbReference type="InterPro" id="IPR037185">
    <property type="entry name" value="EmrE-like"/>
</dbReference>
<feature type="transmembrane region" description="Helical" evidence="3">
    <location>
        <begin position="98"/>
        <end position="117"/>
    </location>
</feature>
<gene>
    <name evidence="5" type="ORF">EK0264_06805</name>
</gene>
<feature type="transmembrane region" description="Helical" evidence="3">
    <location>
        <begin position="245"/>
        <end position="262"/>
    </location>
</feature>
<evidence type="ECO:0000259" key="4">
    <source>
        <dbReference type="Pfam" id="PF00892"/>
    </source>
</evidence>
<organism evidence="5 6">
    <name type="scientific">Epidermidibacterium keratini</name>
    <dbReference type="NCBI Taxonomy" id="1891644"/>
    <lineage>
        <taxon>Bacteria</taxon>
        <taxon>Bacillati</taxon>
        <taxon>Actinomycetota</taxon>
        <taxon>Actinomycetes</taxon>
        <taxon>Sporichthyales</taxon>
        <taxon>Sporichthyaceae</taxon>
        <taxon>Epidermidibacterium</taxon>
    </lineage>
</organism>
<dbReference type="PANTHER" id="PTHR12715:SF4">
    <property type="entry name" value="EAMA DOMAIN-CONTAINING PROTEIN"/>
    <property type="match status" value="1"/>
</dbReference>
<dbReference type="AlphaFoldDB" id="A0A7L4YL61"/>
<name>A0A7L4YL61_9ACTN</name>
<dbReference type="RefSeq" id="WP_159544078.1">
    <property type="nucleotide sequence ID" value="NZ_CP047156.1"/>
</dbReference>
<dbReference type="Pfam" id="PF00892">
    <property type="entry name" value="EamA"/>
    <property type="match status" value="2"/>
</dbReference>
<keyword evidence="3" id="KW-0472">Membrane</keyword>
<accession>A0A7L4YL61</accession>
<evidence type="ECO:0000256" key="3">
    <source>
        <dbReference type="SAM" id="Phobius"/>
    </source>
</evidence>
<evidence type="ECO:0000313" key="6">
    <source>
        <dbReference type="Proteomes" id="UP000463857"/>
    </source>
</evidence>